<gene>
    <name evidence="2" type="ORF">WCY31_07620</name>
</gene>
<dbReference type="EMBL" id="CP147920">
    <property type="protein sequence ID" value="XAU14123.1"/>
    <property type="molecule type" value="Genomic_DNA"/>
</dbReference>
<keyword evidence="3" id="KW-1185">Reference proteome</keyword>
<reference evidence="2 3" key="1">
    <citation type="submission" date="2024-03" db="EMBL/GenBank/DDBJ databases">
        <title>Sulfurimonas sp. HSL3-1.</title>
        <authorList>
            <person name="Wang S."/>
        </authorList>
    </citation>
    <scope>NUCLEOTIDE SEQUENCE [LARGE SCALE GENOMIC DNA]</scope>
    <source>
        <strain evidence="2 3">HSL3-1</strain>
    </source>
</reference>
<evidence type="ECO:0000313" key="2">
    <source>
        <dbReference type="EMBL" id="XAU14123.1"/>
    </source>
</evidence>
<proteinExistence type="predicted"/>
<organism evidence="2 3">
    <name type="scientific">Sulfurimonas diazotrophicus</name>
    <dbReference type="NCBI Taxonomy" id="3131939"/>
    <lineage>
        <taxon>Bacteria</taxon>
        <taxon>Pseudomonadati</taxon>
        <taxon>Campylobacterota</taxon>
        <taxon>Epsilonproteobacteria</taxon>
        <taxon>Campylobacterales</taxon>
        <taxon>Sulfurimonadaceae</taxon>
        <taxon>Sulfurimonas</taxon>
    </lineage>
</organism>
<dbReference type="RefSeq" id="WP_345971922.1">
    <property type="nucleotide sequence ID" value="NZ_CP147920.1"/>
</dbReference>
<dbReference type="Proteomes" id="UP001447842">
    <property type="component" value="Chromosome"/>
</dbReference>
<sequence>MKKELCRDKAHPIKLKIGIERSLKATLKAQSRERVSDSRKAAFCATFSKKVAKQYSSLSFLFTKKRNKRKSSLRESHAAPGFGPPQRLSRHA</sequence>
<accession>A0ABZ3H8K4</accession>
<name>A0ABZ3H8K4_9BACT</name>
<evidence type="ECO:0000256" key="1">
    <source>
        <dbReference type="SAM" id="MobiDB-lite"/>
    </source>
</evidence>
<feature type="region of interest" description="Disordered" evidence="1">
    <location>
        <begin position="68"/>
        <end position="92"/>
    </location>
</feature>
<evidence type="ECO:0000313" key="3">
    <source>
        <dbReference type="Proteomes" id="UP001447842"/>
    </source>
</evidence>
<protein>
    <submittedName>
        <fullName evidence="2">Uncharacterized protein</fullName>
    </submittedName>
</protein>